<dbReference type="InterPro" id="IPR010987">
    <property type="entry name" value="Glutathione-S-Trfase_C-like"/>
</dbReference>
<feature type="domain" description="GST C-terminal" evidence="2">
    <location>
        <begin position="83"/>
        <end position="209"/>
    </location>
</feature>
<dbReference type="SFLD" id="SFLDS00019">
    <property type="entry name" value="Glutathione_Transferase_(cytos"/>
    <property type="match status" value="1"/>
</dbReference>
<dbReference type="PROSITE" id="PS50404">
    <property type="entry name" value="GST_NTER"/>
    <property type="match status" value="1"/>
</dbReference>
<dbReference type="EMBL" id="CP059851">
    <property type="protein sequence ID" value="QMW21587.1"/>
    <property type="molecule type" value="Genomic_DNA"/>
</dbReference>
<dbReference type="AlphaFoldDB" id="A0A7G5IDZ5"/>
<dbReference type="SUPFAM" id="SSF52833">
    <property type="entry name" value="Thioredoxin-like"/>
    <property type="match status" value="1"/>
</dbReference>
<proteinExistence type="predicted"/>
<dbReference type="CDD" id="cd00570">
    <property type="entry name" value="GST_N_family"/>
    <property type="match status" value="1"/>
</dbReference>
<evidence type="ECO:0000313" key="4">
    <source>
        <dbReference type="Proteomes" id="UP000515292"/>
    </source>
</evidence>
<gene>
    <name evidence="3" type="ORF">H3309_09135</name>
</gene>
<dbReference type="Pfam" id="PF13410">
    <property type="entry name" value="GST_C_2"/>
    <property type="match status" value="1"/>
</dbReference>
<dbReference type="InterPro" id="IPR036249">
    <property type="entry name" value="Thioredoxin-like_sf"/>
</dbReference>
<dbReference type="Pfam" id="PF13417">
    <property type="entry name" value="GST_N_3"/>
    <property type="match status" value="1"/>
</dbReference>
<dbReference type="SFLD" id="SFLDG00358">
    <property type="entry name" value="Main_(cytGST)"/>
    <property type="match status" value="1"/>
</dbReference>
<keyword evidence="3" id="KW-0808">Transferase</keyword>
<dbReference type="RefSeq" id="WP_182294436.1">
    <property type="nucleotide sequence ID" value="NZ_CP059851.1"/>
</dbReference>
<dbReference type="PANTHER" id="PTHR44051">
    <property type="entry name" value="GLUTATHIONE S-TRANSFERASE-RELATED"/>
    <property type="match status" value="1"/>
</dbReference>
<protein>
    <submittedName>
        <fullName evidence="3">Glutathione S-transferase family protein</fullName>
    </submittedName>
</protein>
<dbReference type="Proteomes" id="UP000515292">
    <property type="component" value="Chromosome"/>
</dbReference>
<feature type="domain" description="GST N-terminal" evidence="1">
    <location>
        <begin position="2"/>
        <end position="78"/>
    </location>
</feature>
<reference evidence="3 4" key="1">
    <citation type="submission" date="2020-07" db="EMBL/GenBank/DDBJ databases">
        <title>Complete genome sequence for Sandaracinobacter sp. M6.</title>
        <authorList>
            <person name="Tang Y."/>
            <person name="Liu Q."/>
            <person name="Guo Z."/>
            <person name="Lei P."/>
            <person name="Huang B."/>
        </authorList>
    </citation>
    <scope>NUCLEOTIDE SEQUENCE [LARGE SCALE GENOMIC DNA]</scope>
    <source>
        <strain evidence="3 4">M6</strain>
    </source>
</reference>
<dbReference type="InterPro" id="IPR036282">
    <property type="entry name" value="Glutathione-S-Trfase_C_sf"/>
</dbReference>
<dbReference type="SUPFAM" id="SSF47616">
    <property type="entry name" value="GST C-terminal domain-like"/>
    <property type="match status" value="1"/>
</dbReference>
<dbReference type="GO" id="GO:0016740">
    <property type="term" value="F:transferase activity"/>
    <property type="evidence" value="ECO:0007669"/>
    <property type="project" value="UniProtKB-KW"/>
</dbReference>
<sequence length="209" mass="22571">MPDVQIIGLPQSNFVWATRIALAEKGVAHQSIPAPPHSPDVVAIHPFGKIPILRHGSLTICESRAIIDYVDSAFEGPKLVPADPEAARHSDSWTSMITSTVEPMLIRQYLFAYFFPTGADGRPDQAAIEALMPKMTGILDVLEAALAQGDLGQQPFGRVDAYLVPILFYTNTMPEGAALIGARPQLAAYLARSLTRPSVQETMPPPAES</sequence>
<name>A0A7G5IDZ5_9SPHN</name>
<dbReference type="Gene3D" id="1.20.1050.10">
    <property type="match status" value="1"/>
</dbReference>
<dbReference type="PANTHER" id="PTHR44051:SF8">
    <property type="entry name" value="GLUTATHIONE S-TRANSFERASE GSTA"/>
    <property type="match status" value="1"/>
</dbReference>
<dbReference type="KEGG" id="sand:H3309_09135"/>
<dbReference type="PROSITE" id="PS50405">
    <property type="entry name" value="GST_CTER"/>
    <property type="match status" value="1"/>
</dbReference>
<accession>A0A7G5IDZ5</accession>
<organism evidence="3 4">
    <name type="scientific">Sandaracinobacteroides saxicola</name>
    <dbReference type="NCBI Taxonomy" id="2759707"/>
    <lineage>
        <taxon>Bacteria</taxon>
        <taxon>Pseudomonadati</taxon>
        <taxon>Pseudomonadota</taxon>
        <taxon>Alphaproteobacteria</taxon>
        <taxon>Sphingomonadales</taxon>
        <taxon>Sphingosinicellaceae</taxon>
        <taxon>Sandaracinobacteroides</taxon>
    </lineage>
</organism>
<dbReference type="Gene3D" id="3.40.30.10">
    <property type="entry name" value="Glutaredoxin"/>
    <property type="match status" value="1"/>
</dbReference>
<keyword evidence="4" id="KW-1185">Reference proteome</keyword>
<evidence type="ECO:0000259" key="1">
    <source>
        <dbReference type="PROSITE" id="PS50404"/>
    </source>
</evidence>
<dbReference type="InterPro" id="IPR004045">
    <property type="entry name" value="Glutathione_S-Trfase_N"/>
</dbReference>
<evidence type="ECO:0000313" key="3">
    <source>
        <dbReference type="EMBL" id="QMW21587.1"/>
    </source>
</evidence>
<evidence type="ECO:0000259" key="2">
    <source>
        <dbReference type="PROSITE" id="PS50405"/>
    </source>
</evidence>
<dbReference type="InterPro" id="IPR040079">
    <property type="entry name" value="Glutathione_S-Trfase"/>
</dbReference>